<reference evidence="2 3" key="1">
    <citation type="submission" date="2014-06" db="EMBL/GenBank/DDBJ databases">
        <title>Draft genome sequence of an extremely salt tolerant bacteria Halomonas salina/CIFRI 1.</title>
        <authorList>
            <person name="Behera B.D."/>
            <person name="Meena D.K."/>
            <person name="Das P."/>
            <person name="Maharana J."/>
            <person name="Paria P."/>
            <person name="Sharma A.P."/>
            <person name="Shamsudheen K.V."/>
            <person name="Rijit J."/>
            <person name="Dixit V."/>
            <person name="Verma A."/>
            <person name="Scaria V."/>
            <person name="Sivasubbu S."/>
        </authorList>
    </citation>
    <scope>NUCLEOTIDE SEQUENCE [LARGE SCALE GENOMIC DNA]</scope>
    <source>
        <strain evidence="2 3">CIFRI 1</strain>
    </source>
</reference>
<dbReference type="EMBL" id="JOKD01000021">
    <property type="protein sequence ID" value="KGE78178.1"/>
    <property type="molecule type" value="Genomic_DNA"/>
</dbReference>
<feature type="chain" id="PRO_5047054077" description="Secreted protein" evidence="1">
    <location>
        <begin position="22"/>
        <end position="92"/>
    </location>
</feature>
<evidence type="ECO:0000313" key="2">
    <source>
        <dbReference type="EMBL" id="KGE78178.1"/>
    </source>
</evidence>
<evidence type="ECO:0008006" key="4">
    <source>
        <dbReference type="Google" id="ProtNLM"/>
    </source>
</evidence>
<protein>
    <recommendedName>
        <fullName evidence="4">Secreted protein</fullName>
    </recommendedName>
</protein>
<dbReference type="RefSeq" id="WP_035595618.1">
    <property type="nucleotide sequence ID" value="NZ_JOKD01000021.1"/>
</dbReference>
<evidence type="ECO:0000256" key="1">
    <source>
        <dbReference type="SAM" id="SignalP"/>
    </source>
</evidence>
<accession>A0ABR4WTW0</accession>
<feature type="signal peptide" evidence="1">
    <location>
        <begin position="1"/>
        <end position="21"/>
    </location>
</feature>
<keyword evidence="3" id="KW-1185">Reference proteome</keyword>
<gene>
    <name evidence="2" type="ORF">FP66_04865</name>
</gene>
<comment type="caution">
    <text evidence="2">The sequence shown here is derived from an EMBL/GenBank/DDBJ whole genome shotgun (WGS) entry which is preliminary data.</text>
</comment>
<sequence>MNTKLTLSALLIAALPLAAQAHDNASERALQLNQQPLSAPSHQASNVQVDVDQANGDSWAMKEARASLLSHSAETHIDVSGDPLTLAKQATS</sequence>
<dbReference type="Proteomes" id="UP000029721">
    <property type="component" value="Unassembled WGS sequence"/>
</dbReference>
<name>A0ABR4WTW0_9GAMM</name>
<proteinExistence type="predicted"/>
<evidence type="ECO:0000313" key="3">
    <source>
        <dbReference type="Proteomes" id="UP000029721"/>
    </source>
</evidence>
<keyword evidence="1" id="KW-0732">Signal</keyword>
<organism evidence="2 3">
    <name type="scientific">Halomonas salina</name>
    <dbReference type="NCBI Taxonomy" id="42565"/>
    <lineage>
        <taxon>Bacteria</taxon>
        <taxon>Pseudomonadati</taxon>
        <taxon>Pseudomonadota</taxon>
        <taxon>Gammaproteobacteria</taxon>
        <taxon>Oceanospirillales</taxon>
        <taxon>Halomonadaceae</taxon>
        <taxon>Halomonas</taxon>
    </lineage>
</organism>